<keyword evidence="8" id="KW-0961">Cell wall biogenesis/degradation</keyword>
<dbReference type="RefSeq" id="WP_164043741.1">
    <property type="nucleotide sequence ID" value="NZ_JAAGNZ010000005.1"/>
</dbReference>
<evidence type="ECO:0000256" key="7">
    <source>
        <dbReference type="ARBA" id="ARBA00023306"/>
    </source>
</evidence>
<keyword evidence="13" id="KW-1185">Reference proteome</keyword>
<dbReference type="AlphaFoldDB" id="A0A6M0IS97"/>
<evidence type="ECO:0000313" key="12">
    <source>
        <dbReference type="EMBL" id="NEU70425.1"/>
    </source>
</evidence>
<evidence type="ECO:0000256" key="2">
    <source>
        <dbReference type="ARBA" id="ARBA00022618"/>
    </source>
</evidence>
<dbReference type="GO" id="GO:0016881">
    <property type="term" value="F:acid-amino acid ligase activity"/>
    <property type="evidence" value="ECO:0007669"/>
    <property type="project" value="InterPro"/>
</dbReference>
<dbReference type="Proteomes" id="UP000477386">
    <property type="component" value="Unassembled WGS sequence"/>
</dbReference>
<evidence type="ECO:0000256" key="1">
    <source>
        <dbReference type="ARBA" id="ARBA00022598"/>
    </source>
</evidence>
<keyword evidence="4" id="KW-0067">ATP-binding</keyword>
<evidence type="ECO:0000256" key="8">
    <source>
        <dbReference type="ARBA" id="ARBA00023316"/>
    </source>
</evidence>
<evidence type="ECO:0000259" key="10">
    <source>
        <dbReference type="Pfam" id="PF02875"/>
    </source>
</evidence>
<sequence length="460" mass="51763">MPQTIHFISIGGSAMHNLALALQQQGYLITGSDDEIYEPSRTRLQQHGLLPDEMGWFPEKVHADLHAVILGMHAREDNPELLEAQKLGLTIYSYPEFLYQQSQQKQRVVIAGSHGKTTITSIILHVLKYHNRAFDYLIGEEISGFDTMAKLTTDAPIIIIEGDEYASSPIDSRPKFLHYQPHIALISGIAWDHVNIYSTWENYVDQFESLAEAMPKAGILAFDESDDMLDVIGQKERPDITKIPYEAHPNEIVNGQTYLLTKQGAKIATLLFGEYNMKNIAGAMTVCDRIGITEEQFYAAIRSFKPVALRLEKIAQKTLPGLKSRLIFRDFAHSPAKVEASTEAVKRQYPGQRLMAIVELHTLSSLTKTFLSEYQNTLKSADQAIVYFDTHTGHYLDSTAPISSQDVIDAFSYANLHVFTEKGKLQDYILQLRDTADLFLFMSSGTFGGLNFNYLSDELL</sequence>
<feature type="domain" description="Mur ligase central" evidence="11">
    <location>
        <begin position="110"/>
        <end position="286"/>
    </location>
</feature>
<gene>
    <name evidence="12" type="ORF">GK091_26395</name>
</gene>
<reference evidence="12 13" key="1">
    <citation type="submission" date="2020-02" db="EMBL/GenBank/DDBJ databases">
        <title>Draft genome sequence of two Spirosoma agri KCTC 52727 and Spirosoma terrae KCTC 52035.</title>
        <authorList>
            <person name="Rojas J."/>
            <person name="Ambika Manirajan B."/>
            <person name="Ratering S."/>
            <person name="Suarez C."/>
            <person name="Schnell S."/>
        </authorList>
    </citation>
    <scope>NUCLEOTIDE SEQUENCE [LARGE SCALE GENOMIC DNA]</scope>
    <source>
        <strain evidence="12 13">KCTC 52727</strain>
    </source>
</reference>
<dbReference type="InterPro" id="IPR013221">
    <property type="entry name" value="Mur_ligase_cen"/>
</dbReference>
<dbReference type="SUPFAM" id="SSF53623">
    <property type="entry name" value="MurD-like peptide ligases, catalytic domain"/>
    <property type="match status" value="1"/>
</dbReference>
<dbReference type="GO" id="GO:0051301">
    <property type="term" value="P:cell division"/>
    <property type="evidence" value="ECO:0007669"/>
    <property type="project" value="UniProtKB-KW"/>
</dbReference>
<dbReference type="InterPro" id="IPR000713">
    <property type="entry name" value="Mur_ligase_N"/>
</dbReference>
<keyword evidence="7" id="KW-0131">Cell cycle</keyword>
<evidence type="ECO:0000259" key="11">
    <source>
        <dbReference type="Pfam" id="PF08245"/>
    </source>
</evidence>
<evidence type="ECO:0000256" key="5">
    <source>
        <dbReference type="ARBA" id="ARBA00022960"/>
    </source>
</evidence>
<proteinExistence type="predicted"/>
<protein>
    <submittedName>
        <fullName evidence="12">Peptidoglycan synthetase</fullName>
    </submittedName>
</protein>
<dbReference type="Pfam" id="PF08245">
    <property type="entry name" value="Mur_ligase_M"/>
    <property type="match status" value="1"/>
</dbReference>
<dbReference type="GO" id="GO:0008360">
    <property type="term" value="P:regulation of cell shape"/>
    <property type="evidence" value="ECO:0007669"/>
    <property type="project" value="UniProtKB-KW"/>
</dbReference>
<organism evidence="12 13">
    <name type="scientific">Spirosoma agri</name>
    <dbReference type="NCBI Taxonomy" id="1987381"/>
    <lineage>
        <taxon>Bacteria</taxon>
        <taxon>Pseudomonadati</taxon>
        <taxon>Bacteroidota</taxon>
        <taxon>Cytophagia</taxon>
        <taxon>Cytophagales</taxon>
        <taxon>Cytophagaceae</taxon>
        <taxon>Spirosoma</taxon>
    </lineage>
</organism>
<evidence type="ECO:0000313" key="13">
    <source>
        <dbReference type="Proteomes" id="UP000477386"/>
    </source>
</evidence>
<dbReference type="Pfam" id="PF02875">
    <property type="entry name" value="Mur_ligase_C"/>
    <property type="match status" value="1"/>
</dbReference>
<dbReference type="GO" id="GO:0009252">
    <property type="term" value="P:peptidoglycan biosynthetic process"/>
    <property type="evidence" value="ECO:0007669"/>
    <property type="project" value="UniProtKB-KW"/>
</dbReference>
<dbReference type="Gene3D" id="3.40.1190.10">
    <property type="entry name" value="Mur-like, catalytic domain"/>
    <property type="match status" value="1"/>
</dbReference>
<keyword evidence="6" id="KW-0573">Peptidoglycan synthesis</keyword>
<dbReference type="PANTHER" id="PTHR43445:SF5">
    <property type="entry name" value="UDP-N-ACETYLMURAMATE--L-ALANYL-GAMMA-D-GLUTAMYL-MESO-2,6-DIAMINOHEPTANDIOATE LIGASE"/>
    <property type="match status" value="1"/>
</dbReference>
<dbReference type="GO" id="GO:0005524">
    <property type="term" value="F:ATP binding"/>
    <property type="evidence" value="ECO:0007669"/>
    <property type="project" value="UniProtKB-KW"/>
</dbReference>
<accession>A0A6M0IS97</accession>
<dbReference type="PANTHER" id="PTHR43445">
    <property type="entry name" value="UDP-N-ACETYLMURAMATE--L-ALANINE LIGASE-RELATED"/>
    <property type="match status" value="1"/>
</dbReference>
<evidence type="ECO:0000256" key="4">
    <source>
        <dbReference type="ARBA" id="ARBA00022840"/>
    </source>
</evidence>
<dbReference type="Gene3D" id="3.40.50.720">
    <property type="entry name" value="NAD(P)-binding Rossmann-like Domain"/>
    <property type="match status" value="1"/>
</dbReference>
<feature type="domain" description="Mur ligase N-terminal catalytic" evidence="9">
    <location>
        <begin position="4"/>
        <end position="104"/>
    </location>
</feature>
<evidence type="ECO:0000256" key="6">
    <source>
        <dbReference type="ARBA" id="ARBA00022984"/>
    </source>
</evidence>
<dbReference type="InterPro" id="IPR050061">
    <property type="entry name" value="MurCDEF_pg_biosynth"/>
</dbReference>
<keyword evidence="1" id="KW-0436">Ligase</keyword>
<keyword evidence="2" id="KW-0132">Cell division</keyword>
<dbReference type="Pfam" id="PF01225">
    <property type="entry name" value="Mur_ligase"/>
    <property type="match status" value="1"/>
</dbReference>
<dbReference type="InterPro" id="IPR004101">
    <property type="entry name" value="Mur_ligase_C"/>
</dbReference>
<evidence type="ECO:0000256" key="3">
    <source>
        <dbReference type="ARBA" id="ARBA00022741"/>
    </source>
</evidence>
<keyword evidence="3" id="KW-0547">Nucleotide-binding</keyword>
<dbReference type="Gene3D" id="3.90.190.20">
    <property type="entry name" value="Mur ligase, C-terminal domain"/>
    <property type="match status" value="1"/>
</dbReference>
<dbReference type="GO" id="GO:0071555">
    <property type="term" value="P:cell wall organization"/>
    <property type="evidence" value="ECO:0007669"/>
    <property type="project" value="UniProtKB-KW"/>
</dbReference>
<dbReference type="InterPro" id="IPR036565">
    <property type="entry name" value="Mur-like_cat_sf"/>
</dbReference>
<dbReference type="EMBL" id="JAAGNZ010000005">
    <property type="protein sequence ID" value="NEU70425.1"/>
    <property type="molecule type" value="Genomic_DNA"/>
</dbReference>
<dbReference type="SUPFAM" id="SSF53244">
    <property type="entry name" value="MurD-like peptide ligases, peptide-binding domain"/>
    <property type="match status" value="1"/>
</dbReference>
<dbReference type="InterPro" id="IPR036615">
    <property type="entry name" value="Mur_ligase_C_dom_sf"/>
</dbReference>
<feature type="domain" description="Mur ligase C-terminal" evidence="10">
    <location>
        <begin position="325"/>
        <end position="445"/>
    </location>
</feature>
<dbReference type="SUPFAM" id="SSF51984">
    <property type="entry name" value="MurCD N-terminal domain"/>
    <property type="match status" value="1"/>
</dbReference>
<keyword evidence="5" id="KW-0133">Cell shape</keyword>
<comment type="caution">
    <text evidence="12">The sequence shown here is derived from an EMBL/GenBank/DDBJ whole genome shotgun (WGS) entry which is preliminary data.</text>
</comment>
<evidence type="ECO:0000259" key="9">
    <source>
        <dbReference type="Pfam" id="PF01225"/>
    </source>
</evidence>
<name>A0A6M0IS97_9BACT</name>